<proteinExistence type="predicted"/>
<accession>A0AC60QYH4</accession>
<evidence type="ECO:0000313" key="2">
    <source>
        <dbReference type="Proteomes" id="UP000805193"/>
    </source>
</evidence>
<evidence type="ECO:0000313" key="1">
    <source>
        <dbReference type="EMBL" id="KAG0444659.1"/>
    </source>
</evidence>
<keyword evidence="2" id="KW-1185">Reference proteome</keyword>
<gene>
    <name evidence="1" type="ORF">HPB47_013537</name>
</gene>
<name>A0AC60QYH4_IXOPE</name>
<sequence length="544" mass="59024">MDVDRKRDFRARKFRTTHKFRGSRQKGKRKASKKKSASAGANPNLGRGDAFESDRSSFIGSADKFVSASEKKIGMFQNGERAADDRASTVICEIGAMKALVSGAACSTCGKCELAVQESVAKRKGLASFLELCCQNDACPTSVLSSTYSSRRASAAENVSGEPCGETRNGSSRDSYAVNVKAVVAARAIGVGHEQLSRFCVLLGLPKPMHHKTFAGITKKVHLAATKAAAANLELSRKMTAEEVETTQVAVMFDGTWQKRGHKSHNGVGTAISVDTGLCLDTEVLSNYCLSCSRRKAFEDEGEEEVWQAFHKLVCEKNTASSSHAMETEAAMRIWQRTSSYATPLQFTTFLSDGDSKAYAAVSEANFYGTAPIVKEDCTNHVAKRLGTGLRKLKTPLPRGQKLKDGTIQKLQSYFQIAITSNRGSQVLQELGILPSQELITLSNQCDKKRIASMTTKGTAEARSHRRRMSRCFTSAFRPIKPGATDNRTSCKHSSWRLHLGANTGDSTTSLPSKSAPSTRAPLTERVTWNWGGALQMSVGECGV</sequence>
<reference evidence="1 2" key="1">
    <citation type="journal article" date="2020" name="Cell">
        <title>Large-Scale Comparative Analyses of Tick Genomes Elucidate Their Genetic Diversity and Vector Capacities.</title>
        <authorList>
            <consortium name="Tick Genome and Microbiome Consortium (TIGMIC)"/>
            <person name="Jia N."/>
            <person name="Wang J."/>
            <person name="Shi W."/>
            <person name="Du L."/>
            <person name="Sun Y."/>
            <person name="Zhan W."/>
            <person name="Jiang J.F."/>
            <person name="Wang Q."/>
            <person name="Zhang B."/>
            <person name="Ji P."/>
            <person name="Bell-Sakyi L."/>
            <person name="Cui X.M."/>
            <person name="Yuan T.T."/>
            <person name="Jiang B.G."/>
            <person name="Yang W.F."/>
            <person name="Lam T.T."/>
            <person name="Chang Q.C."/>
            <person name="Ding S.J."/>
            <person name="Wang X.J."/>
            <person name="Zhu J.G."/>
            <person name="Ruan X.D."/>
            <person name="Zhao L."/>
            <person name="Wei J.T."/>
            <person name="Ye R.Z."/>
            <person name="Que T.C."/>
            <person name="Du C.H."/>
            <person name="Zhou Y.H."/>
            <person name="Cheng J.X."/>
            <person name="Dai P.F."/>
            <person name="Guo W.B."/>
            <person name="Han X.H."/>
            <person name="Huang E.J."/>
            <person name="Li L.F."/>
            <person name="Wei W."/>
            <person name="Gao Y.C."/>
            <person name="Liu J.Z."/>
            <person name="Shao H.Z."/>
            <person name="Wang X."/>
            <person name="Wang C.C."/>
            <person name="Yang T.C."/>
            <person name="Huo Q.B."/>
            <person name="Li W."/>
            <person name="Chen H.Y."/>
            <person name="Chen S.E."/>
            <person name="Zhou L.G."/>
            <person name="Ni X.B."/>
            <person name="Tian J.H."/>
            <person name="Sheng Y."/>
            <person name="Liu T."/>
            <person name="Pan Y.S."/>
            <person name="Xia L.Y."/>
            <person name="Li J."/>
            <person name="Zhao F."/>
            <person name="Cao W.C."/>
        </authorList>
    </citation>
    <scope>NUCLEOTIDE SEQUENCE [LARGE SCALE GENOMIC DNA]</scope>
    <source>
        <strain evidence="1">Iper-2018</strain>
    </source>
</reference>
<comment type="caution">
    <text evidence="1">The sequence shown here is derived from an EMBL/GenBank/DDBJ whole genome shotgun (WGS) entry which is preliminary data.</text>
</comment>
<protein>
    <submittedName>
        <fullName evidence="1">Uncharacterized protein</fullName>
    </submittedName>
</protein>
<dbReference type="Proteomes" id="UP000805193">
    <property type="component" value="Unassembled WGS sequence"/>
</dbReference>
<dbReference type="EMBL" id="JABSTQ010001675">
    <property type="protein sequence ID" value="KAG0444659.1"/>
    <property type="molecule type" value="Genomic_DNA"/>
</dbReference>
<organism evidence="1 2">
    <name type="scientific">Ixodes persulcatus</name>
    <name type="common">Taiga tick</name>
    <dbReference type="NCBI Taxonomy" id="34615"/>
    <lineage>
        <taxon>Eukaryota</taxon>
        <taxon>Metazoa</taxon>
        <taxon>Ecdysozoa</taxon>
        <taxon>Arthropoda</taxon>
        <taxon>Chelicerata</taxon>
        <taxon>Arachnida</taxon>
        <taxon>Acari</taxon>
        <taxon>Parasitiformes</taxon>
        <taxon>Ixodida</taxon>
        <taxon>Ixodoidea</taxon>
        <taxon>Ixodidae</taxon>
        <taxon>Ixodinae</taxon>
        <taxon>Ixodes</taxon>
    </lineage>
</organism>